<keyword evidence="2" id="KW-1185">Reference proteome</keyword>
<dbReference type="Proteomes" id="UP001589733">
    <property type="component" value="Unassembled WGS sequence"/>
</dbReference>
<proteinExistence type="predicted"/>
<gene>
    <name evidence="1" type="ORF">ACFFLM_15205</name>
</gene>
<comment type="caution">
    <text evidence="1">The sequence shown here is derived from an EMBL/GenBank/DDBJ whole genome shotgun (WGS) entry which is preliminary data.</text>
</comment>
<reference evidence="1 2" key="1">
    <citation type="submission" date="2024-09" db="EMBL/GenBank/DDBJ databases">
        <authorList>
            <person name="Sun Q."/>
            <person name="Mori K."/>
        </authorList>
    </citation>
    <scope>NUCLEOTIDE SEQUENCE [LARGE SCALE GENOMIC DNA]</scope>
    <source>
        <strain evidence="1 2">JCM 13503</strain>
    </source>
</reference>
<accession>A0ABV6B2Z7</accession>
<dbReference type="EMBL" id="JBHLYR010000045">
    <property type="protein sequence ID" value="MFB9993320.1"/>
    <property type="molecule type" value="Genomic_DNA"/>
</dbReference>
<evidence type="ECO:0000313" key="2">
    <source>
        <dbReference type="Proteomes" id="UP001589733"/>
    </source>
</evidence>
<protein>
    <recommendedName>
        <fullName evidence="3">Helix-turn-helix domain-containing protein</fullName>
    </recommendedName>
</protein>
<organism evidence="1 2">
    <name type="scientific">Deinococcus oregonensis</name>
    <dbReference type="NCBI Taxonomy" id="1805970"/>
    <lineage>
        <taxon>Bacteria</taxon>
        <taxon>Thermotogati</taxon>
        <taxon>Deinococcota</taxon>
        <taxon>Deinococci</taxon>
        <taxon>Deinococcales</taxon>
        <taxon>Deinococcaceae</taxon>
        <taxon>Deinococcus</taxon>
    </lineage>
</organism>
<dbReference type="RefSeq" id="WP_380011898.1">
    <property type="nucleotide sequence ID" value="NZ_JBHLYR010000045.1"/>
</dbReference>
<sequence length="242" mass="26949">MTQKRHAELLMNRAQLRLLGPFLGQACGVAAAAEQLGVETEWLYKRVKRFQAQGLLQPCGTVQRAGRPITLYRTAADTYFVPFTVLPPQHIGRINRTRHAALFEQSISRSFQQSPFDSQDWGACTARTPAGDLYLEIVREDGQRWSEVQEVSPVMVSGWNVLHLSPQAARQLQQEMRQLYSRYAVMQGSRTCLMGIFLTDTTDLPGLEHPSSLGEKTVGHASAALAFARAHQNAARLTVDGQ</sequence>
<evidence type="ECO:0008006" key="3">
    <source>
        <dbReference type="Google" id="ProtNLM"/>
    </source>
</evidence>
<name>A0ABV6B2Z7_9DEIO</name>
<evidence type="ECO:0000313" key="1">
    <source>
        <dbReference type="EMBL" id="MFB9993320.1"/>
    </source>
</evidence>